<reference evidence="1 2" key="1">
    <citation type="submission" date="2019-09" db="EMBL/GenBank/DDBJ databases">
        <authorList>
            <person name="Chandra G."/>
            <person name="Truman W A."/>
        </authorList>
    </citation>
    <scope>NUCLEOTIDE SEQUENCE [LARGE SCALE GENOMIC DNA]</scope>
    <source>
        <strain evidence="1">PS943</strain>
    </source>
</reference>
<evidence type="ECO:0000313" key="2">
    <source>
        <dbReference type="Proteomes" id="UP000325645"/>
    </source>
</evidence>
<accession>A0A5E7W5A7</accession>
<dbReference type="RefSeq" id="WP_224789199.1">
    <property type="nucleotide sequence ID" value="NZ_CABVJH010000002.1"/>
</dbReference>
<sequence>MGEVVVVSEPLTTGNVNTEIELDLPYSIVGPGGLGEQEIWWVVENPSRNNVQKAAETTLMVNTVIIILDPPEFVRPPADGTEHPFIICDSLTGTEHVARFRILPNAHFVDGMPITFNWRGFRTDDYATPAPEETEFTETRNITMAELTAGMIFDVGPYDPMIRNVPVPPPTTPVDGEFYAGYVKVWYSTPVVSTSGVTEMTVYLLNADFKYCESEPGWNPAP</sequence>
<gene>
    <name evidence="1" type="ORF">PS943_01544</name>
</gene>
<evidence type="ECO:0000313" key="1">
    <source>
        <dbReference type="EMBL" id="VVQ29815.1"/>
    </source>
</evidence>
<dbReference type="AlphaFoldDB" id="A0A5E7W5A7"/>
<organism evidence="1 2">
    <name type="scientific">Pseudomonas fluorescens</name>
    <dbReference type="NCBI Taxonomy" id="294"/>
    <lineage>
        <taxon>Bacteria</taxon>
        <taxon>Pseudomonadati</taxon>
        <taxon>Pseudomonadota</taxon>
        <taxon>Gammaproteobacteria</taxon>
        <taxon>Pseudomonadales</taxon>
        <taxon>Pseudomonadaceae</taxon>
        <taxon>Pseudomonas</taxon>
    </lineage>
</organism>
<dbReference type="EMBL" id="CABVJH010000002">
    <property type="protein sequence ID" value="VVQ29815.1"/>
    <property type="molecule type" value="Genomic_DNA"/>
</dbReference>
<protein>
    <submittedName>
        <fullName evidence="1">Uncharacterized protein</fullName>
    </submittedName>
</protein>
<dbReference type="Proteomes" id="UP000325645">
    <property type="component" value="Unassembled WGS sequence"/>
</dbReference>
<name>A0A5E7W5A7_PSEFL</name>
<proteinExistence type="predicted"/>